<evidence type="ECO:0000313" key="7">
    <source>
        <dbReference type="EMBL" id="RFU93832.1"/>
    </source>
</evidence>
<gene>
    <name evidence="6 7" type="primary">rsmH</name>
    <name evidence="7" type="ORF">DYP60_12685</name>
</gene>
<dbReference type="PANTHER" id="PTHR11265">
    <property type="entry name" value="S-ADENOSYL-METHYLTRANSFERASE MRAW"/>
    <property type="match status" value="1"/>
</dbReference>
<reference evidence="7 8" key="2">
    <citation type="submission" date="2018-09" db="EMBL/GenBank/DDBJ databases">
        <title>Genome of Sphaerochaeta halotolerans strain 4-11.</title>
        <authorList>
            <person name="Nazina T.N."/>
            <person name="Sokolova D.S."/>
        </authorList>
    </citation>
    <scope>NUCLEOTIDE SEQUENCE [LARGE SCALE GENOMIC DNA]</scope>
    <source>
        <strain evidence="7 8">4-11</strain>
    </source>
</reference>
<dbReference type="SUPFAM" id="SSF53335">
    <property type="entry name" value="S-adenosyl-L-methionine-dependent methyltransferases"/>
    <property type="match status" value="1"/>
</dbReference>
<dbReference type="HAMAP" id="MF_01007">
    <property type="entry name" value="16SrRNA_methyltr_H"/>
    <property type="match status" value="1"/>
</dbReference>
<feature type="binding site" evidence="6">
    <location>
        <position position="85"/>
    </location>
    <ligand>
        <name>S-adenosyl-L-methionine</name>
        <dbReference type="ChEBI" id="CHEBI:59789"/>
    </ligand>
</feature>
<dbReference type="AlphaFoldDB" id="A0A372MDI9"/>
<accession>A0A372MDI9</accession>
<evidence type="ECO:0000313" key="8">
    <source>
        <dbReference type="Proteomes" id="UP000264002"/>
    </source>
</evidence>
<organism evidence="7 8">
    <name type="scientific">Sphaerochaeta halotolerans</name>
    <dbReference type="NCBI Taxonomy" id="2293840"/>
    <lineage>
        <taxon>Bacteria</taxon>
        <taxon>Pseudomonadati</taxon>
        <taxon>Spirochaetota</taxon>
        <taxon>Spirochaetia</taxon>
        <taxon>Spirochaetales</taxon>
        <taxon>Sphaerochaetaceae</taxon>
        <taxon>Sphaerochaeta</taxon>
    </lineage>
</organism>
<feature type="binding site" evidence="6">
    <location>
        <position position="99"/>
    </location>
    <ligand>
        <name>S-adenosyl-L-methionine</name>
        <dbReference type="ChEBI" id="CHEBI:59789"/>
    </ligand>
</feature>
<feature type="binding site" evidence="6">
    <location>
        <position position="106"/>
    </location>
    <ligand>
        <name>S-adenosyl-L-methionine</name>
        <dbReference type="ChEBI" id="CHEBI:59789"/>
    </ligand>
</feature>
<keyword evidence="3 6" id="KW-0489">Methyltransferase</keyword>
<sequence>MEYVHYPVMTQEILEYLVPPQDRPAKMVDCTCGEGGHTFLFLSKYPNLEVVGLDRDREIQQKAIKRMEPFADRFTAKNIWFDDFFSDYQEQDLDLVLFDLGISSFHFEESERGFSFRKDEELDMRLDKDAPISAQDVVNGYQEKRLADVIYQFGEERYSRRIARAIVEERKLHRITGSEELASIIYKSVPPNYRYGRIHPATRSFQAIRIEVNRELDRIEPALKGAVNALKSGGRLAVISFHSLEDRPVKWLFKGMAEGSEAVIRILTKKPLVPSENEVRENPASRSAKLRIIEKL</sequence>
<evidence type="ECO:0000256" key="4">
    <source>
        <dbReference type="ARBA" id="ARBA00022679"/>
    </source>
</evidence>
<dbReference type="GO" id="GO:0005737">
    <property type="term" value="C:cytoplasm"/>
    <property type="evidence" value="ECO:0007669"/>
    <property type="project" value="UniProtKB-SubCell"/>
</dbReference>
<keyword evidence="8" id="KW-1185">Reference proteome</keyword>
<keyword evidence="5 6" id="KW-0949">S-adenosyl-L-methionine</keyword>
<evidence type="ECO:0000256" key="3">
    <source>
        <dbReference type="ARBA" id="ARBA00022603"/>
    </source>
</evidence>
<keyword evidence="2 6" id="KW-0698">rRNA processing</keyword>
<evidence type="ECO:0000256" key="6">
    <source>
        <dbReference type="HAMAP-Rule" id="MF_01007"/>
    </source>
</evidence>
<keyword evidence="4 6" id="KW-0808">Transferase</keyword>
<dbReference type="InterPro" id="IPR023397">
    <property type="entry name" value="SAM-dep_MeTrfase_MraW_recog"/>
</dbReference>
<dbReference type="SUPFAM" id="SSF81799">
    <property type="entry name" value="Putative methyltransferase TM0872, insert domain"/>
    <property type="match status" value="1"/>
</dbReference>
<reference evidence="8" key="1">
    <citation type="submission" date="2018-08" db="EMBL/GenBank/DDBJ databases">
        <authorList>
            <person name="Grouzdev D.S."/>
            <person name="Krutkina M.S."/>
        </authorList>
    </citation>
    <scope>NUCLEOTIDE SEQUENCE [LARGE SCALE GENOMIC DNA]</scope>
    <source>
        <strain evidence="8">4-11</strain>
    </source>
</reference>
<dbReference type="RefSeq" id="WP_117331385.1">
    <property type="nucleotide sequence ID" value="NZ_QUWK01000017.1"/>
</dbReference>
<dbReference type="NCBIfam" id="TIGR00006">
    <property type="entry name" value="16S rRNA (cytosine(1402)-N(4))-methyltransferase RsmH"/>
    <property type="match status" value="1"/>
</dbReference>
<dbReference type="Gene3D" id="3.40.50.150">
    <property type="entry name" value="Vaccinia Virus protein VP39"/>
    <property type="match status" value="1"/>
</dbReference>
<name>A0A372MDI9_9SPIR</name>
<evidence type="ECO:0000256" key="1">
    <source>
        <dbReference type="ARBA" id="ARBA00010396"/>
    </source>
</evidence>
<dbReference type="InterPro" id="IPR029063">
    <property type="entry name" value="SAM-dependent_MTases_sf"/>
</dbReference>
<evidence type="ECO:0000256" key="5">
    <source>
        <dbReference type="ARBA" id="ARBA00022691"/>
    </source>
</evidence>
<evidence type="ECO:0000256" key="2">
    <source>
        <dbReference type="ARBA" id="ARBA00022552"/>
    </source>
</evidence>
<dbReference type="InterPro" id="IPR002903">
    <property type="entry name" value="RsmH"/>
</dbReference>
<comment type="subcellular location">
    <subcellularLocation>
        <location evidence="6">Cytoplasm</location>
    </subcellularLocation>
</comment>
<comment type="function">
    <text evidence="6">Specifically methylates the N4 position of cytidine in position 1402 (C1402) of 16S rRNA.</text>
</comment>
<feature type="binding site" evidence="6">
    <location>
        <position position="54"/>
    </location>
    <ligand>
        <name>S-adenosyl-L-methionine</name>
        <dbReference type="ChEBI" id="CHEBI:59789"/>
    </ligand>
</feature>
<protein>
    <recommendedName>
        <fullName evidence="6">Ribosomal RNA small subunit methyltransferase H</fullName>
        <ecNumber evidence="6">2.1.1.199</ecNumber>
    </recommendedName>
    <alternativeName>
        <fullName evidence="6">16S rRNA m(4)C1402 methyltransferase</fullName>
    </alternativeName>
    <alternativeName>
        <fullName evidence="6">rRNA (cytosine-N(4)-)-methyltransferase RsmH</fullName>
    </alternativeName>
</protein>
<dbReference type="PANTHER" id="PTHR11265:SF0">
    <property type="entry name" value="12S RRNA N4-METHYLCYTIDINE METHYLTRANSFERASE"/>
    <property type="match status" value="1"/>
</dbReference>
<dbReference type="Pfam" id="PF01795">
    <property type="entry name" value="Methyltransf_5"/>
    <property type="match status" value="1"/>
</dbReference>
<dbReference type="Gene3D" id="1.10.150.170">
    <property type="entry name" value="Putative methyltransferase TM0872, insert domain"/>
    <property type="match status" value="1"/>
</dbReference>
<dbReference type="Proteomes" id="UP000264002">
    <property type="component" value="Unassembled WGS sequence"/>
</dbReference>
<comment type="caution">
    <text evidence="7">The sequence shown here is derived from an EMBL/GenBank/DDBJ whole genome shotgun (WGS) entry which is preliminary data.</text>
</comment>
<keyword evidence="6" id="KW-0963">Cytoplasm</keyword>
<dbReference type="EMBL" id="QUWK01000017">
    <property type="protein sequence ID" value="RFU93832.1"/>
    <property type="molecule type" value="Genomic_DNA"/>
</dbReference>
<comment type="catalytic activity">
    <reaction evidence="6">
        <text>cytidine(1402) in 16S rRNA + S-adenosyl-L-methionine = N(4)-methylcytidine(1402) in 16S rRNA + S-adenosyl-L-homocysteine + H(+)</text>
        <dbReference type="Rhea" id="RHEA:42928"/>
        <dbReference type="Rhea" id="RHEA-COMP:10286"/>
        <dbReference type="Rhea" id="RHEA-COMP:10287"/>
        <dbReference type="ChEBI" id="CHEBI:15378"/>
        <dbReference type="ChEBI" id="CHEBI:57856"/>
        <dbReference type="ChEBI" id="CHEBI:59789"/>
        <dbReference type="ChEBI" id="CHEBI:74506"/>
        <dbReference type="ChEBI" id="CHEBI:82748"/>
        <dbReference type="EC" id="2.1.1.199"/>
    </reaction>
</comment>
<dbReference type="PIRSF" id="PIRSF004486">
    <property type="entry name" value="MraW"/>
    <property type="match status" value="1"/>
</dbReference>
<dbReference type="EC" id="2.1.1.199" evidence="6"/>
<proteinExistence type="inferred from homology"/>
<dbReference type="GO" id="GO:0071424">
    <property type="term" value="F:rRNA (cytosine-N4-)-methyltransferase activity"/>
    <property type="evidence" value="ECO:0007669"/>
    <property type="project" value="UniProtKB-UniRule"/>
</dbReference>
<comment type="similarity">
    <text evidence="1 6">Belongs to the methyltransferase superfamily. RsmH family.</text>
</comment>
<feature type="binding site" evidence="6">
    <location>
        <begin position="35"/>
        <end position="37"/>
    </location>
    <ligand>
        <name>S-adenosyl-L-methionine</name>
        <dbReference type="ChEBI" id="CHEBI:59789"/>
    </ligand>
</feature>
<dbReference type="GO" id="GO:0070475">
    <property type="term" value="P:rRNA base methylation"/>
    <property type="evidence" value="ECO:0007669"/>
    <property type="project" value="UniProtKB-UniRule"/>
</dbReference>